<dbReference type="PANTHER" id="PTHR30185">
    <property type="entry name" value="CRYPTIC BETA-GLUCOSIDE BGL OPERON ANTITERMINATOR"/>
    <property type="match status" value="1"/>
</dbReference>
<dbReference type="AlphaFoldDB" id="A0A1E5KU99"/>
<keyword evidence="6" id="KW-1185">Reference proteome</keyword>
<feature type="domain" description="Mga helix-turn-helix" evidence="3">
    <location>
        <begin position="77"/>
        <end position="157"/>
    </location>
</feature>
<dbReference type="PANTHER" id="PTHR30185:SF18">
    <property type="entry name" value="TRANSCRIPTIONAL REGULATOR MTLR"/>
    <property type="match status" value="1"/>
</dbReference>
<evidence type="ECO:0000259" key="3">
    <source>
        <dbReference type="Pfam" id="PF05043"/>
    </source>
</evidence>
<dbReference type="OrthoDB" id="2367526at2"/>
<reference evidence="5 6" key="1">
    <citation type="submission" date="2016-09" db="EMBL/GenBank/DDBJ databases">
        <authorList>
            <person name="Capua I."/>
            <person name="De Benedictis P."/>
            <person name="Joannis T."/>
            <person name="Lombin L.H."/>
            <person name="Cattoli G."/>
        </authorList>
    </citation>
    <scope>NUCLEOTIDE SEQUENCE [LARGE SCALE GENOMIC DNA]</scope>
    <source>
        <strain evidence="5 6">LMG 25899</strain>
    </source>
</reference>
<sequence>MKQILSSKNRRQLEFIELLFENDWITLTKASELLGVPTKTLKVDIHDLETLFDQVTIETSKKHGVSLMIEPSFCKASIYQSFLKNSLEFQLIENIFVQNTLSINELADDLYISVSTTKRMISRINKVLQLEGFSIHPKEMKLMGDPLSICNFMKRYYTEKYATAETLMSANQIELLDTVLLSTLEEHFPNAIAYQNYSFLNRLRISAYTIIQFLKTDAGDLLNVAPPEKEFSIVTNKQVTSEFYRQFLLQLTPFTLSNILYSFFNSNYVYSIEELLTKVKTDSPTQRKYNKITSLIQDLEKKIDCPCTNFDDLLLQLYNLDNQLCGRTFILYNTNKEFYISLLNVYGSFVSDMIHSLQGIFYQTPHKEYIVYEAFFVLFTKWENFLESLECSVPSIKAGLLLDTGKEFTEILAKKMEYYFNNRFVCTPINLSCLDELEKIASSFDCIITNIPTISLTNVPVIVTPVVFNTKNFDKLMVFYENYFKGK</sequence>
<dbReference type="STRING" id="762845.BCR26_04120"/>
<dbReference type="Pfam" id="PF05043">
    <property type="entry name" value="Mga"/>
    <property type="match status" value="1"/>
</dbReference>
<dbReference type="InterPro" id="IPR050661">
    <property type="entry name" value="BglG_antiterminators"/>
</dbReference>
<evidence type="ECO:0000259" key="4">
    <source>
        <dbReference type="Pfam" id="PF08280"/>
    </source>
</evidence>
<protein>
    <recommendedName>
        <fullName evidence="7">Mga helix-turn-helix domain-containing protein</fullName>
    </recommendedName>
</protein>
<evidence type="ECO:0000256" key="1">
    <source>
        <dbReference type="ARBA" id="ARBA00023015"/>
    </source>
</evidence>
<accession>A0A1E5KU99</accession>
<proteinExistence type="predicted"/>
<keyword evidence="2" id="KW-0804">Transcription</keyword>
<gene>
    <name evidence="5" type="ORF">BCR26_04120</name>
</gene>
<dbReference type="EMBL" id="MIEK01000045">
    <property type="protein sequence ID" value="OEH81441.1"/>
    <property type="molecule type" value="Genomic_DNA"/>
</dbReference>
<feature type="domain" description="M protein trans-acting positive regulator (MGA) HTH" evidence="4">
    <location>
        <begin position="7"/>
        <end position="61"/>
    </location>
</feature>
<dbReference type="Gene3D" id="1.10.10.10">
    <property type="entry name" value="Winged helix-like DNA-binding domain superfamily/Winged helix DNA-binding domain"/>
    <property type="match status" value="1"/>
</dbReference>
<comment type="caution">
    <text evidence="5">The sequence shown here is derived from an EMBL/GenBank/DDBJ whole genome shotgun (WGS) entry which is preliminary data.</text>
</comment>
<name>A0A1E5KU99_9ENTE</name>
<dbReference type="Pfam" id="PF08280">
    <property type="entry name" value="HTH_Mga"/>
    <property type="match status" value="1"/>
</dbReference>
<dbReference type="Proteomes" id="UP000095256">
    <property type="component" value="Unassembled WGS sequence"/>
</dbReference>
<evidence type="ECO:0000313" key="5">
    <source>
        <dbReference type="EMBL" id="OEH81441.1"/>
    </source>
</evidence>
<keyword evidence="1" id="KW-0805">Transcription regulation</keyword>
<evidence type="ECO:0008006" key="7">
    <source>
        <dbReference type="Google" id="ProtNLM"/>
    </source>
</evidence>
<evidence type="ECO:0000256" key="2">
    <source>
        <dbReference type="ARBA" id="ARBA00023163"/>
    </source>
</evidence>
<dbReference type="InterPro" id="IPR036388">
    <property type="entry name" value="WH-like_DNA-bd_sf"/>
</dbReference>
<dbReference type="InterPro" id="IPR013199">
    <property type="entry name" value="HTH_Mga_DNA-bd_dom"/>
</dbReference>
<organism evidence="5 6">
    <name type="scientific">Enterococcus rivorum</name>
    <dbReference type="NCBI Taxonomy" id="762845"/>
    <lineage>
        <taxon>Bacteria</taxon>
        <taxon>Bacillati</taxon>
        <taxon>Bacillota</taxon>
        <taxon>Bacilli</taxon>
        <taxon>Lactobacillales</taxon>
        <taxon>Enterococcaceae</taxon>
        <taxon>Enterococcus</taxon>
    </lineage>
</organism>
<dbReference type="RefSeq" id="WP_069699496.1">
    <property type="nucleotide sequence ID" value="NZ_JAGGMA010000013.1"/>
</dbReference>
<dbReference type="InterPro" id="IPR007737">
    <property type="entry name" value="Mga_HTH"/>
</dbReference>
<evidence type="ECO:0000313" key="6">
    <source>
        <dbReference type="Proteomes" id="UP000095256"/>
    </source>
</evidence>
<dbReference type="CDD" id="cd00133">
    <property type="entry name" value="PTS_IIB"/>
    <property type="match status" value="1"/>
</dbReference>